<feature type="compositionally biased region" description="Polar residues" evidence="1">
    <location>
        <begin position="97"/>
        <end position="111"/>
    </location>
</feature>
<accession>I8THQ1</accession>
<dbReference type="HOGENOM" id="CLU_061205_0_0_1"/>
<gene>
    <name evidence="2" type="ORF">Ao3042_10604</name>
</gene>
<name>I8THQ1_ASPO3</name>
<dbReference type="EMBL" id="AKHY01000199">
    <property type="protein sequence ID" value="EIT73570.1"/>
    <property type="molecule type" value="Genomic_DNA"/>
</dbReference>
<sequence length="371" mass="41185">MFQLRTKLIRHERVRLVEGCLYPIRQFSSIQGRAKDASQSGNDAPKARSLPSGASSSRAPSRKSNLPPANLNSRKTDSDKPRPRRVFDARSLAAPSANGQSTNILRSTSLRSPRKGPSIRARRPRPPAKSSAPKLRKGGRPQRSKNTDMEESDSSQIENVYRELAEKSRPTPSRYEPQAPDFSNLKETWPSFPTGTTANTAEVVEKLSLLSDRFPNGYVTPYELGMRLFRGQFVQFLDEEEKAQAIAEAKKLSQQRADNYSQRKGDLVEPEDVGFIPLSVEDRKSLVQSFIQGAYPKLSTEKAASPILSEVKKNLRNNESYQAAGYALSIAFFAASKRSLTSLCPFSVTFSICSCAFRTSSGLAIFFFCIS</sequence>
<feature type="compositionally biased region" description="Basic residues" evidence="1">
    <location>
        <begin position="134"/>
        <end position="143"/>
    </location>
</feature>
<comment type="caution">
    <text evidence="2">The sequence shown here is derived from an EMBL/GenBank/DDBJ whole genome shotgun (WGS) entry which is preliminary data.</text>
</comment>
<proteinExistence type="predicted"/>
<evidence type="ECO:0000313" key="3">
    <source>
        <dbReference type="Proteomes" id="UP000002812"/>
    </source>
</evidence>
<evidence type="ECO:0000313" key="2">
    <source>
        <dbReference type="EMBL" id="EIT73570.1"/>
    </source>
</evidence>
<protein>
    <submittedName>
        <fullName evidence="2">Uncharacterized protein</fullName>
    </submittedName>
</protein>
<feature type="compositionally biased region" description="Polar residues" evidence="1">
    <location>
        <begin position="30"/>
        <end position="42"/>
    </location>
</feature>
<feature type="compositionally biased region" description="Basic and acidic residues" evidence="1">
    <location>
        <begin position="74"/>
        <end position="88"/>
    </location>
</feature>
<reference evidence="2 3" key="1">
    <citation type="journal article" date="2012" name="Eukaryot. Cell">
        <title>Draft genome sequence of Aspergillus oryzae strain 3.042.</title>
        <authorList>
            <person name="Zhao G."/>
            <person name="Yao Y."/>
            <person name="Qi W."/>
            <person name="Wang C."/>
            <person name="Hou L."/>
            <person name="Zeng B."/>
            <person name="Cao X."/>
        </authorList>
    </citation>
    <scope>NUCLEOTIDE SEQUENCE [LARGE SCALE GENOMIC DNA]</scope>
    <source>
        <strain evidence="2 3">3.042</strain>
    </source>
</reference>
<dbReference type="Proteomes" id="UP000002812">
    <property type="component" value="Unassembled WGS sequence"/>
</dbReference>
<feature type="compositionally biased region" description="Low complexity" evidence="1">
    <location>
        <begin position="47"/>
        <end position="64"/>
    </location>
</feature>
<evidence type="ECO:0000256" key="1">
    <source>
        <dbReference type="SAM" id="MobiDB-lite"/>
    </source>
</evidence>
<feature type="compositionally biased region" description="Basic and acidic residues" evidence="1">
    <location>
        <begin position="160"/>
        <end position="169"/>
    </location>
</feature>
<organism evidence="2 3">
    <name type="scientific">Aspergillus oryzae (strain 3.042)</name>
    <name type="common">Yellow koji mold</name>
    <dbReference type="NCBI Taxonomy" id="1160506"/>
    <lineage>
        <taxon>Eukaryota</taxon>
        <taxon>Fungi</taxon>
        <taxon>Dikarya</taxon>
        <taxon>Ascomycota</taxon>
        <taxon>Pezizomycotina</taxon>
        <taxon>Eurotiomycetes</taxon>
        <taxon>Eurotiomycetidae</taxon>
        <taxon>Eurotiales</taxon>
        <taxon>Aspergillaceae</taxon>
        <taxon>Aspergillus</taxon>
        <taxon>Aspergillus subgen. Circumdati</taxon>
    </lineage>
</organism>
<dbReference type="OrthoDB" id="5365739at2759"/>
<dbReference type="AlphaFoldDB" id="I8THQ1"/>
<reference evidence="3" key="2">
    <citation type="submission" date="2012-06" db="EMBL/GenBank/DDBJ databases">
        <title>Comparative genomic analyses of Aspergillus oryzae 3.042 and A. oryzae RIB40 for soy-sauce fermentation.</title>
        <authorList>
            <person name="Zhao G."/>
            <person name="Hou L."/>
            <person name="Wang C."/>
            <person name="Cao X."/>
        </authorList>
    </citation>
    <scope>NUCLEOTIDE SEQUENCE [LARGE SCALE GENOMIC DNA]</scope>
    <source>
        <strain evidence="3">3.042</strain>
    </source>
</reference>
<feature type="region of interest" description="Disordered" evidence="1">
    <location>
        <begin position="30"/>
        <end position="196"/>
    </location>
</feature>